<organism evidence="2 3">
    <name type="scientific">Gallaecimonas xiamenensis 3-C-1</name>
    <dbReference type="NCBI Taxonomy" id="745411"/>
    <lineage>
        <taxon>Bacteria</taxon>
        <taxon>Pseudomonadati</taxon>
        <taxon>Pseudomonadota</taxon>
        <taxon>Gammaproteobacteria</taxon>
        <taxon>Enterobacterales</taxon>
        <taxon>Gallaecimonadaceae</taxon>
        <taxon>Gallaecimonas</taxon>
    </lineage>
</organism>
<dbReference type="SMART" id="SM00228">
    <property type="entry name" value="PDZ"/>
    <property type="match status" value="1"/>
</dbReference>
<dbReference type="Proteomes" id="UP000006755">
    <property type="component" value="Unassembled WGS sequence"/>
</dbReference>
<dbReference type="eggNOG" id="COG3975">
    <property type="taxonomic scope" value="Bacteria"/>
</dbReference>
<dbReference type="AlphaFoldDB" id="K2JQ41"/>
<evidence type="ECO:0000313" key="3">
    <source>
        <dbReference type="Proteomes" id="UP000006755"/>
    </source>
</evidence>
<keyword evidence="3" id="KW-1185">Reference proteome</keyword>
<dbReference type="Pfam" id="PF00595">
    <property type="entry name" value="PDZ"/>
    <property type="match status" value="1"/>
</dbReference>
<dbReference type="Pfam" id="PF17899">
    <property type="entry name" value="Peptidase_M61_N"/>
    <property type="match status" value="1"/>
</dbReference>
<proteinExistence type="predicted"/>
<feature type="domain" description="PDZ" evidence="1">
    <location>
        <begin position="487"/>
        <end position="525"/>
    </location>
</feature>
<sequence>MIAAIHYDIKPAELGRHLFDVTLTIEEPDAAGQQLWLPAWIPGSYLIRDFAKHLQWLEASDEDDNPVAIQKLGKARWQLAPCEGPVRVRYQIYAWDLSVRGAHLDETHGFFNGTSVFLAVAGQEGEAVSVAIQAPLEAPHWQLATGLSRISGEPWGFGLFSACDYDALIDHPVEMGDFEVLSFEACGIPHHLVLTGHHYGDKEKLKRDLAAICETQLNFFGTPHPFAEYWFLTMVTADSYGGLEHRNSTALMVPRYLLNGAEYLDFLALCSHEYFHNWNVKRIKPQAFLPYQLDKESHSIQLWAYEGITSYYDDLMLHRAGLIDAGAYLDRLATTLTRVARSPGRLVQSLADSSFDAWTKFYQQDENAPNAIVSYYTKGAVMALCLDLTLRLRSEHSLSLDDVMAHLWEAYGQTATGTADDSHQRIAESLLGEPLDAFFNQALHSTEDLPAQKLLAALGVELTFKAAADDSDNGGRPHKPRPERLTLGAKSLEADGGIKLSQVLHGGAADAAGLAAGDLIVAIDGLRARQSLLARQLAAIGQRQVEVHAFRRDELMTFELTPAPAPLDTAVLTISDPSLLKGWLEA</sequence>
<evidence type="ECO:0000313" key="2">
    <source>
        <dbReference type="EMBL" id="EKE76612.1"/>
    </source>
</evidence>
<dbReference type="InterPro" id="IPR001478">
    <property type="entry name" value="PDZ"/>
</dbReference>
<protein>
    <recommendedName>
        <fullName evidence="1">PDZ domain-containing protein</fullName>
    </recommendedName>
</protein>
<dbReference type="InterPro" id="IPR027268">
    <property type="entry name" value="Peptidase_M4/M1_CTD_sf"/>
</dbReference>
<dbReference type="InterPro" id="IPR007963">
    <property type="entry name" value="Peptidase_M61_catalytic"/>
</dbReference>
<dbReference type="Gene3D" id="2.30.42.10">
    <property type="match status" value="1"/>
</dbReference>
<reference evidence="2 3" key="1">
    <citation type="journal article" date="2012" name="J. Bacteriol.">
        <title>Genome Sequence of Gallaecimonas xiamenensis Type Strain 3-C-1.</title>
        <authorList>
            <person name="Lai Q."/>
            <person name="Wang L."/>
            <person name="Wang W."/>
            <person name="Shao Z."/>
        </authorList>
    </citation>
    <scope>NUCLEOTIDE SEQUENCE [LARGE SCALE GENOMIC DNA]</scope>
    <source>
        <strain evidence="2 3">3-C-1</strain>
    </source>
</reference>
<dbReference type="Gene3D" id="1.10.390.10">
    <property type="entry name" value="Neutral Protease Domain 2"/>
    <property type="match status" value="1"/>
</dbReference>
<dbReference type="EMBL" id="AMRI01000004">
    <property type="protein sequence ID" value="EKE76612.1"/>
    <property type="molecule type" value="Genomic_DNA"/>
</dbReference>
<dbReference type="Pfam" id="PF05299">
    <property type="entry name" value="Peptidase_M61"/>
    <property type="match status" value="1"/>
</dbReference>
<dbReference type="OrthoDB" id="9778516at2"/>
<dbReference type="SUPFAM" id="SSF55486">
    <property type="entry name" value="Metalloproteases ('zincins'), catalytic domain"/>
    <property type="match status" value="1"/>
</dbReference>
<dbReference type="InterPro" id="IPR024191">
    <property type="entry name" value="Peptidase_M61"/>
</dbReference>
<dbReference type="PROSITE" id="PS50106">
    <property type="entry name" value="PDZ"/>
    <property type="match status" value="1"/>
</dbReference>
<dbReference type="PATRIC" id="fig|745411.4.peg.676"/>
<dbReference type="SUPFAM" id="SSF50156">
    <property type="entry name" value="PDZ domain-like"/>
    <property type="match status" value="1"/>
</dbReference>
<dbReference type="RefSeq" id="WP_008482933.1">
    <property type="nucleotide sequence ID" value="NZ_AMRI01000004.1"/>
</dbReference>
<name>K2JQ41_9GAMM</name>
<accession>K2JQ41</accession>
<dbReference type="InterPro" id="IPR036034">
    <property type="entry name" value="PDZ_sf"/>
</dbReference>
<evidence type="ECO:0000259" key="1">
    <source>
        <dbReference type="PROSITE" id="PS50106"/>
    </source>
</evidence>
<dbReference type="InterPro" id="IPR040756">
    <property type="entry name" value="Peptidase_M61_N"/>
</dbReference>
<comment type="caution">
    <text evidence="2">The sequence shown here is derived from an EMBL/GenBank/DDBJ whole genome shotgun (WGS) entry which is preliminary data.</text>
</comment>
<dbReference type="PIRSF" id="PIRSF016493">
    <property type="entry name" value="Glycyl_aminpptds"/>
    <property type="match status" value="1"/>
</dbReference>
<dbReference type="Gene3D" id="2.60.40.3650">
    <property type="match status" value="1"/>
</dbReference>
<gene>
    <name evidence="2" type="ORF">B3C1_03425</name>
</gene>